<keyword evidence="2" id="KW-1185">Reference proteome</keyword>
<name>A0A0U5G8L3_ASPCI</name>
<gene>
    <name evidence="1" type="ORF">ASPCAL10141</name>
</gene>
<proteinExistence type="predicted"/>
<accession>A0A0U5G8L3</accession>
<dbReference type="Proteomes" id="UP000054771">
    <property type="component" value="Unassembled WGS sequence"/>
</dbReference>
<organism evidence="1 2">
    <name type="scientific">Aspergillus calidoustus</name>
    <dbReference type="NCBI Taxonomy" id="454130"/>
    <lineage>
        <taxon>Eukaryota</taxon>
        <taxon>Fungi</taxon>
        <taxon>Dikarya</taxon>
        <taxon>Ascomycota</taxon>
        <taxon>Pezizomycotina</taxon>
        <taxon>Eurotiomycetes</taxon>
        <taxon>Eurotiomycetidae</taxon>
        <taxon>Eurotiales</taxon>
        <taxon>Aspergillaceae</taxon>
        <taxon>Aspergillus</taxon>
        <taxon>Aspergillus subgen. Nidulantes</taxon>
    </lineage>
</organism>
<sequence length="174" mass="19478">MTTPQCTTPTMLCTDCTAIKTKLSLSPKFTPTQLTTQPKTYPVIFWKTMPETTDLPNLYLFCRRAERILATEVKVSVTVWTSIFKDKGEAGTKTVKVLVDFAEFTTISEGMRRRLFEGAAENVGVGVELPTMLADGKLAAHPSLVRLEFFKEMHETAREGRLLNHDHVPLSITV</sequence>
<protein>
    <submittedName>
        <fullName evidence="1">Uncharacterized protein</fullName>
    </submittedName>
</protein>
<evidence type="ECO:0000313" key="2">
    <source>
        <dbReference type="Proteomes" id="UP000054771"/>
    </source>
</evidence>
<dbReference type="EMBL" id="CDMC01000008">
    <property type="protein sequence ID" value="CEL06974.1"/>
    <property type="molecule type" value="Genomic_DNA"/>
</dbReference>
<dbReference type="AlphaFoldDB" id="A0A0U5G8L3"/>
<evidence type="ECO:0000313" key="1">
    <source>
        <dbReference type="EMBL" id="CEL06974.1"/>
    </source>
</evidence>
<reference evidence="2" key="1">
    <citation type="journal article" date="2016" name="Genome Announc.">
        <title>Draft genome sequences of fungus Aspergillus calidoustus.</title>
        <authorList>
            <person name="Horn F."/>
            <person name="Linde J."/>
            <person name="Mattern D.J."/>
            <person name="Walther G."/>
            <person name="Guthke R."/>
            <person name="Scherlach K."/>
            <person name="Martin K."/>
            <person name="Brakhage A.A."/>
            <person name="Petzke L."/>
            <person name="Valiante V."/>
        </authorList>
    </citation>
    <scope>NUCLEOTIDE SEQUENCE [LARGE SCALE GENOMIC DNA]</scope>
    <source>
        <strain evidence="2">SF006504</strain>
    </source>
</reference>